<dbReference type="Proteomes" id="UP001500151">
    <property type="component" value="Unassembled WGS sequence"/>
</dbReference>
<gene>
    <name evidence="2" type="ORF">GCM10010307_08340</name>
</gene>
<keyword evidence="3" id="KW-1185">Reference proteome</keyword>
<feature type="region of interest" description="Disordered" evidence="1">
    <location>
        <begin position="30"/>
        <end position="77"/>
    </location>
</feature>
<evidence type="ECO:0000313" key="2">
    <source>
        <dbReference type="EMBL" id="GAA2623188.1"/>
    </source>
</evidence>
<comment type="caution">
    <text evidence="2">The sequence shown here is derived from an EMBL/GenBank/DDBJ whole genome shotgun (WGS) entry which is preliminary data.</text>
</comment>
<name>A0ABN3QD27_9ACTN</name>
<protein>
    <submittedName>
        <fullName evidence="2">Uncharacterized protein</fullName>
    </submittedName>
</protein>
<evidence type="ECO:0000256" key="1">
    <source>
        <dbReference type="SAM" id="MobiDB-lite"/>
    </source>
</evidence>
<proteinExistence type="predicted"/>
<accession>A0ABN3QD27</accession>
<organism evidence="2 3">
    <name type="scientific">Streptomyces vastus</name>
    <dbReference type="NCBI Taxonomy" id="285451"/>
    <lineage>
        <taxon>Bacteria</taxon>
        <taxon>Bacillati</taxon>
        <taxon>Actinomycetota</taxon>
        <taxon>Actinomycetes</taxon>
        <taxon>Kitasatosporales</taxon>
        <taxon>Streptomycetaceae</taxon>
        <taxon>Streptomyces</taxon>
    </lineage>
</organism>
<reference evidence="2 3" key="1">
    <citation type="journal article" date="2019" name="Int. J. Syst. Evol. Microbiol.">
        <title>The Global Catalogue of Microorganisms (GCM) 10K type strain sequencing project: providing services to taxonomists for standard genome sequencing and annotation.</title>
        <authorList>
            <consortium name="The Broad Institute Genomics Platform"/>
            <consortium name="The Broad Institute Genome Sequencing Center for Infectious Disease"/>
            <person name="Wu L."/>
            <person name="Ma J."/>
        </authorList>
    </citation>
    <scope>NUCLEOTIDE SEQUENCE [LARGE SCALE GENOMIC DNA]</scope>
    <source>
        <strain evidence="2 3">JCM 4524</strain>
    </source>
</reference>
<evidence type="ECO:0000313" key="3">
    <source>
        <dbReference type="Proteomes" id="UP001500151"/>
    </source>
</evidence>
<sequence length="77" mass="7771">MHRGVRNARLIDGTGATPVDDAAVRKAALRERGVTAGTGGRAGPPRPDEDGDLLGVQPPVVPRASGSATGCPVRSDS</sequence>
<dbReference type="EMBL" id="BAAASJ010000009">
    <property type="protein sequence ID" value="GAA2623188.1"/>
    <property type="molecule type" value="Genomic_DNA"/>
</dbReference>